<keyword evidence="2" id="KW-1185">Reference proteome</keyword>
<protein>
    <submittedName>
        <fullName evidence="1">Uncharacterized protein</fullName>
    </submittedName>
</protein>
<evidence type="ECO:0000313" key="2">
    <source>
        <dbReference type="Proteomes" id="UP000295087"/>
    </source>
</evidence>
<sequence length="97" mass="10739">MREPRDRAELVGALLGADIEADAMRRVYAGDHDDWMTALESTGLFDLRALAEIASSWAADPRVLRDALLAEADEFTRRRCLAEWAALERGPVVAVGR</sequence>
<organism evidence="1 2">
    <name type="scientific">Nocardia ignorata</name>
    <dbReference type="NCBI Taxonomy" id="145285"/>
    <lineage>
        <taxon>Bacteria</taxon>
        <taxon>Bacillati</taxon>
        <taxon>Actinomycetota</taxon>
        <taxon>Actinomycetes</taxon>
        <taxon>Mycobacteriales</taxon>
        <taxon>Nocardiaceae</taxon>
        <taxon>Nocardia</taxon>
    </lineage>
</organism>
<evidence type="ECO:0000313" key="1">
    <source>
        <dbReference type="EMBL" id="TDP39988.1"/>
    </source>
</evidence>
<dbReference type="AlphaFoldDB" id="A0A4R6PPB8"/>
<name>A0A4R6PPB8_NOCIG</name>
<dbReference type="RefSeq" id="WP_067490675.1">
    <property type="nucleotide sequence ID" value="NZ_JBHXPO010000005.1"/>
</dbReference>
<proteinExistence type="predicted"/>
<dbReference type="Proteomes" id="UP000295087">
    <property type="component" value="Unassembled WGS sequence"/>
</dbReference>
<accession>A0A4R6PPB8</accession>
<dbReference type="EMBL" id="SNXK01000002">
    <property type="protein sequence ID" value="TDP39988.1"/>
    <property type="molecule type" value="Genomic_DNA"/>
</dbReference>
<comment type="caution">
    <text evidence="1">The sequence shown here is derived from an EMBL/GenBank/DDBJ whole genome shotgun (WGS) entry which is preliminary data.</text>
</comment>
<reference evidence="1 2" key="1">
    <citation type="submission" date="2019-03" db="EMBL/GenBank/DDBJ databases">
        <title>Genomic Encyclopedia of Type Strains, Phase IV (KMG-IV): sequencing the most valuable type-strain genomes for metagenomic binning, comparative biology and taxonomic classification.</title>
        <authorList>
            <person name="Goeker M."/>
        </authorList>
    </citation>
    <scope>NUCLEOTIDE SEQUENCE [LARGE SCALE GENOMIC DNA]</scope>
    <source>
        <strain evidence="1 2">DSM 44496</strain>
    </source>
</reference>
<gene>
    <name evidence="1" type="ORF">DFR75_102710</name>
</gene>